<protein>
    <submittedName>
        <fullName evidence="2">RcnB family protein</fullName>
    </submittedName>
</protein>
<evidence type="ECO:0000256" key="1">
    <source>
        <dbReference type="SAM" id="SignalP"/>
    </source>
</evidence>
<dbReference type="RefSeq" id="WP_213985126.1">
    <property type="nucleotide sequence ID" value="NZ_JAFMNX010000003.1"/>
</dbReference>
<dbReference type="Gene3D" id="3.10.450.160">
    <property type="entry name" value="inner membrane protein cigr"/>
    <property type="match status" value="1"/>
</dbReference>
<sequence>MKKFVLAALAITLVSTAGFAQAAPVASLSIKTDVSSSSLVLVDSRGRDKSRHWSRGQKLDRGHWNSRIRDYKRFGLRAPNRGHHWVKVGRQYLLINDRSGSIVSVMRVR</sequence>
<reference evidence="2 3" key="1">
    <citation type="submission" date="2021-03" db="EMBL/GenBank/DDBJ databases">
        <title>Tianweitania aestuarii sp. nov., isolated from a tidal flat.</title>
        <authorList>
            <person name="Park S."/>
            <person name="Yoon J.-H."/>
        </authorList>
    </citation>
    <scope>NUCLEOTIDE SEQUENCE [LARGE SCALE GENOMIC DNA]</scope>
    <source>
        <strain evidence="2 3">BSSL-BM11</strain>
    </source>
</reference>
<dbReference type="Proteomes" id="UP001297272">
    <property type="component" value="Unassembled WGS sequence"/>
</dbReference>
<evidence type="ECO:0000313" key="3">
    <source>
        <dbReference type="Proteomes" id="UP001297272"/>
    </source>
</evidence>
<name>A0ABS5S0L9_9HYPH</name>
<organism evidence="2 3">
    <name type="scientific">Tianweitania aestuarii</name>
    <dbReference type="NCBI Taxonomy" id="2814886"/>
    <lineage>
        <taxon>Bacteria</taxon>
        <taxon>Pseudomonadati</taxon>
        <taxon>Pseudomonadota</taxon>
        <taxon>Alphaproteobacteria</taxon>
        <taxon>Hyphomicrobiales</taxon>
        <taxon>Phyllobacteriaceae</taxon>
        <taxon>Tianweitania</taxon>
    </lineage>
</organism>
<dbReference type="Pfam" id="PF11776">
    <property type="entry name" value="RcnB"/>
    <property type="match status" value="1"/>
</dbReference>
<keyword evidence="3" id="KW-1185">Reference proteome</keyword>
<feature type="signal peptide" evidence="1">
    <location>
        <begin position="1"/>
        <end position="22"/>
    </location>
</feature>
<evidence type="ECO:0000313" key="2">
    <source>
        <dbReference type="EMBL" id="MBS9721467.1"/>
    </source>
</evidence>
<dbReference type="InterPro" id="IPR024572">
    <property type="entry name" value="RcnB"/>
</dbReference>
<comment type="caution">
    <text evidence="2">The sequence shown here is derived from an EMBL/GenBank/DDBJ whole genome shotgun (WGS) entry which is preliminary data.</text>
</comment>
<proteinExistence type="predicted"/>
<keyword evidence="1" id="KW-0732">Signal</keyword>
<dbReference type="EMBL" id="JAFMNX010000003">
    <property type="protein sequence ID" value="MBS9721467.1"/>
    <property type="molecule type" value="Genomic_DNA"/>
</dbReference>
<gene>
    <name evidence="2" type="ORF">JYU29_12305</name>
</gene>
<accession>A0ABS5S0L9</accession>
<feature type="chain" id="PRO_5046778750" evidence="1">
    <location>
        <begin position="23"/>
        <end position="109"/>
    </location>
</feature>